<feature type="compositionally biased region" description="Basic and acidic residues" evidence="1">
    <location>
        <begin position="73"/>
        <end position="115"/>
    </location>
</feature>
<evidence type="ECO:0000313" key="4">
    <source>
        <dbReference type="Proteomes" id="UP000295064"/>
    </source>
</evidence>
<feature type="transmembrane region" description="Helical" evidence="2">
    <location>
        <begin position="6"/>
        <end position="25"/>
    </location>
</feature>
<protein>
    <submittedName>
        <fullName evidence="3">Uncharacterized protein</fullName>
    </submittedName>
</protein>
<comment type="caution">
    <text evidence="3">The sequence shown here is derived from an EMBL/GenBank/DDBJ whole genome shotgun (WGS) entry which is preliminary data.</text>
</comment>
<organism evidence="3 4">
    <name type="scientific">Halanaerobium saccharolyticum</name>
    <dbReference type="NCBI Taxonomy" id="43595"/>
    <lineage>
        <taxon>Bacteria</taxon>
        <taxon>Bacillati</taxon>
        <taxon>Bacillota</taxon>
        <taxon>Clostridia</taxon>
        <taxon>Halanaerobiales</taxon>
        <taxon>Halanaerobiaceae</taxon>
        <taxon>Halanaerobium</taxon>
    </lineage>
</organism>
<gene>
    <name evidence="3" type="ORF">DFR79_12149</name>
</gene>
<dbReference type="AlphaFoldDB" id="A0A4R6LNX0"/>
<reference evidence="3 4" key="1">
    <citation type="submission" date="2019-03" db="EMBL/GenBank/DDBJ databases">
        <title>Subsurface microbial communities from deep shales in Ohio and West Virginia, USA.</title>
        <authorList>
            <person name="Wrighton K."/>
        </authorList>
    </citation>
    <scope>NUCLEOTIDE SEQUENCE [LARGE SCALE GENOMIC DNA]</scope>
    <source>
        <strain evidence="3 4">MA284_T2</strain>
    </source>
</reference>
<dbReference type="Proteomes" id="UP000295064">
    <property type="component" value="Unassembled WGS sequence"/>
</dbReference>
<proteinExistence type="predicted"/>
<accession>A0A4R6LNX0</accession>
<evidence type="ECO:0000313" key="3">
    <source>
        <dbReference type="EMBL" id="TDO84485.1"/>
    </source>
</evidence>
<sequence>MGDLIYVLPIFIIFFIILFQIFSLFKRGFDFIGKRFDLTIDQAGEEKKSNSNKMNPDYDQDEVKKRIAEAERETAAESKERILNQKSESSAEIKEDKRKKNNKDKIKRENSWQERRKNKNSSLGEIFAQYNEVEKAVIYNEILSKPKALKRDQN</sequence>
<name>A0A4R6LNX0_9FIRM</name>
<dbReference type="RefSeq" id="WP_133515657.1">
    <property type="nucleotide sequence ID" value="NZ_SNWX01000021.1"/>
</dbReference>
<evidence type="ECO:0000256" key="1">
    <source>
        <dbReference type="SAM" id="MobiDB-lite"/>
    </source>
</evidence>
<dbReference type="EMBL" id="SNWX01000021">
    <property type="protein sequence ID" value="TDO84485.1"/>
    <property type="molecule type" value="Genomic_DNA"/>
</dbReference>
<keyword evidence="2" id="KW-0812">Transmembrane</keyword>
<evidence type="ECO:0000256" key="2">
    <source>
        <dbReference type="SAM" id="Phobius"/>
    </source>
</evidence>
<keyword evidence="2" id="KW-0472">Membrane</keyword>
<keyword evidence="2" id="KW-1133">Transmembrane helix</keyword>
<feature type="region of interest" description="Disordered" evidence="1">
    <location>
        <begin position="73"/>
        <end position="125"/>
    </location>
</feature>
<dbReference type="OrthoDB" id="2113021at2"/>